<sequence length="197" mass="21938">MRRVFAAAPGSNAVFSALCCLAAIACSFFVTSTVRAEQELIVSAGKGLGDALIQQKSISAAEMVGVNYSYLFSEFRGGIGYWQWWAQGSYSHMRLDYRGKKQRQNIFELKPVLRWYPDKDPHGIFGEVGVGAAYLTNKSFGDIQLTTKPNFALHFAGGYRLRSGYTLSLRYSHFSNAYTNTPNPGFDFASLNGHFHF</sequence>
<dbReference type="InterPro" id="IPR018550">
    <property type="entry name" value="Lipid-A_deacylase-rel"/>
</dbReference>
<dbReference type="Gene3D" id="2.40.160.20">
    <property type="match status" value="1"/>
</dbReference>
<dbReference type="Pfam" id="PF09411">
    <property type="entry name" value="PagL"/>
    <property type="match status" value="1"/>
</dbReference>
<dbReference type="EMBL" id="FNQO01000001">
    <property type="protein sequence ID" value="SDZ86576.1"/>
    <property type="molecule type" value="Genomic_DNA"/>
</dbReference>
<accession>A0A1H3WHE6</accession>
<feature type="chain" id="PRO_5011621888" evidence="1">
    <location>
        <begin position="37"/>
        <end position="197"/>
    </location>
</feature>
<evidence type="ECO:0000313" key="2">
    <source>
        <dbReference type="EMBL" id="SDZ86576.1"/>
    </source>
</evidence>
<feature type="signal peptide" evidence="1">
    <location>
        <begin position="1"/>
        <end position="36"/>
    </location>
</feature>
<organism evidence="2 3">
    <name type="scientific">Microbulbifer marinus</name>
    <dbReference type="NCBI Taxonomy" id="658218"/>
    <lineage>
        <taxon>Bacteria</taxon>
        <taxon>Pseudomonadati</taxon>
        <taxon>Pseudomonadota</taxon>
        <taxon>Gammaproteobacteria</taxon>
        <taxon>Cellvibrionales</taxon>
        <taxon>Microbulbiferaceae</taxon>
        <taxon>Microbulbifer</taxon>
    </lineage>
</organism>
<protein>
    <submittedName>
        <fullName evidence="2">Lipid A 3-O-deacylase (PagL)</fullName>
    </submittedName>
</protein>
<proteinExistence type="predicted"/>
<dbReference type="RefSeq" id="WP_091385480.1">
    <property type="nucleotide sequence ID" value="NZ_FNQO01000001.1"/>
</dbReference>
<keyword evidence="3" id="KW-1185">Reference proteome</keyword>
<gene>
    <name evidence="2" type="ORF">SAMN05216562_0862</name>
</gene>
<name>A0A1H3WHE6_9GAMM</name>
<evidence type="ECO:0000313" key="3">
    <source>
        <dbReference type="Proteomes" id="UP000198658"/>
    </source>
</evidence>
<dbReference type="PROSITE" id="PS51257">
    <property type="entry name" value="PROKAR_LIPOPROTEIN"/>
    <property type="match status" value="1"/>
</dbReference>
<evidence type="ECO:0000256" key="1">
    <source>
        <dbReference type="SAM" id="SignalP"/>
    </source>
</evidence>
<dbReference type="OrthoDB" id="9797122at2"/>
<dbReference type="STRING" id="658218.SAMN05216562_0862"/>
<dbReference type="Proteomes" id="UP000198658">
    <property type="component" value="Unassembled WGS sequence"/>
</dbReference>
<keyword evidence="1" id="KW-0732">Signal</keyword>
<dbReference type="AlphaFoldDB" id="A0A1H3WHE6"/>
<reference evidence="3" key="1">
    <citation type="submission" date="2016-10" db="EMBL/GenBank/DDBJ databases">
        <authorList>
            <person name="Varghese N."/>
            <person name="Submissions S."/>
        </authorList>
    </citation>
    <scope>NUCLEOTIDE SEQUENCE [LARGE SCALE GENOMIC DNA]</scope>
    <source>
        <strain evidence="3">CGMCC 1.10657</strain>
    </source>
</reference>